<keyword evidence="2" id="KW-0812">Transmembrane</keyword>
<dbReference type="STRING" id="1890683.A0A427YKH4"/>
<accession>A0A427YKH4</accession>
<feature type="compositionally biased region" description="Low complexity" evidence="1">
    <location>
        <begin position="124"/>
        <end position="159"/>
    </location>
</feature>
<dbReference type="Proteomes" id="UP000279259">
    <property type="component" value="Unassembled WGS sequence"/>
</dbReference>
<protein>
    <submittedName>
        <fullName evidence="3">Uncharacterized protein</fullName>
    </submittedName>
</protein>
<gene>
    <name evidence="3" type="ORF">EHS25_009868</name>
</gene>
<sequence>MIIPPDPEKDPRLFAESSTPSLVPPPSESSVDLATPEAAHLRNGSYGYPFGDDMAVGSIGWEALPPYERRISRNENGLPSAGLASRQPINPPNLFIPTQPPHRSSIDLPSPSDGSITPTNANASTSRLHLPPPSTSSSPATTLAPNVASSSKTWESSSSTRPVKRRRRLLGIPLPRPPAIPVSPRVRKWWKRYKRWVYVGLVIFFIGIGLMIGLLVGFEQGLLSRHSSPQPWQDNTDSGKKATQWAGGSTSLNLTYVASRDGPAVTDGNMTMCNNFSSQVNSNFSLLSVPYPASQLSVATFNFSLSNTTAPLAKPFFFTSSGIASAGTVEFIGSDAPQGIITGGSEGVLRVDVVVRYSGLQNLPDIMQVCSMARSDGSLGVGVYTPTQTDGKVTNVYMLDPTQLPQFHVIVRLPPSTLMGQPNASLYLPSVTLDLERMAVRMGSMNNVRIGNFNVSSGRGGVNTAYLAAGNVSIQTAENAVRGKWNVSESIYVNVTDASILADVILFDPGVADNSTTVNSSDMAAEARRSLDDGELGERHLSVREENVIAERAAAPSPGGNGLIGSAAGAAFNVFSDALRLAVLNLTTSRTISSTFTTSQGMVAVSYLHQPPRVALTSLIGTGGGDIDVSMHPNYVGPFAVHNVWGLVDLPPPQLQDCVDPFALGRQRAVVEGVIDVPSGSLFDQHGVNSSTLATSAMTIAGAAYWADPNAAPGTGFQTSTAEQVQSGLEGRGSELMVLGAWGDVRVSFDGT</sequence>
<feature type="compositionally biased region" description="Basic and acidic residues" evidence="1">
    <location>
        <begin position="1"/>
        <end position="13"/>
    </location>
</feature>
<name>A0A427YKH4_9TREE</name>
<reference evidence="3 4" key="1">
    <citation type="submission" date="2018-11" db="EMBL/GenBank/DDBJ databases">
        <title>Genome sequence of Saitozyma podzolica DSM 27192.</title>
        <authorList>
            <person name="Aliyu H."/>
            <person name="Gorte O."/>
            <person name="Ochsenreither K."/>
        </authorList>
    </citation>
    <scope>NUCLEOTIDE SEQUENCE [LARGE SCALE GENOMIC DNA]</scope>
    <source>
        <strain evidence="3 4">DSM 27192</strain>
    </source>
</reference>
<dbReference type="AlphaFoldDB" id="A0A427YKH4"/>
<comment type="caution">
    <text evidence="3">The sequence shown here is derived from an EMBL/GenBank/DDBJ whole genome shotgun (WGS) entry which is preliminary data.</text>
</comment>
<evidence type="ECO:0000256" key="1">
    <source>
        <dbReference type="SAM" id="MobiDB-lite"/>
    </source>
</evidence>
<dbReference type="EMBL" id="RSCD01000008">
    <property type="protein sequence ID" value="RSH91569.1"/>
    <property type="molecule type" value="Genomic_DNA"/>
</dbReference>
<organism evidence="3 4">
    <name type="scientific">Saitozyma podzolica</name>
    <dbReference type="NCBI Taxonomy" id="1890683"/>
    <lineage>
        <taxon>Eukaryota</taxon>
        <taxon>Fungi</taxon>
        <taxon>Dikarya</taxon>
        <taxon>Basidiomycota</taxon>
        <taxon>Agaricomycotina</taxon>
        <taxon>Tremellomycetes</taxon>
        <taxon>Tremellales</taxon>
        <taxon>Trimorphomycetaceae</taxon>
        <taxon>Saitozyma</taxon>
    </lineage>
</organism>
<keyword evidence="4" id="KW-1185">Reference proteome</keyword>
<evidence type="ECO:0000313" key="4">
    <source>
        <dbReference type="Proteomes" id="UP000279259"/>
    </source>
</evidence>
<feature type="region of interest" description="Disordered" evidence="1">
    <location>
        <begin position="1"/>
        <end position="34"/>
    </location>
</feature>
<keyword evidence="2" id="KW-0472">Membrane</keyword>
<feature type="region of interest" description="Disordered" evidence="1">
    <location>
        <begin position="72"/>
        <end position="166"/>
    </location>
</feature>
<evidence type="ECO:0000313" key="3">
    <source>
        <dbReference type="EMBL" id="RSH91569.1"/>
    </source>
</evidence>
<feature type="compositionally biased region" description="Polar residues" evidence="1">
    <location>
        <begin position="112"/>
        <end position="123"/>
    </location>
</feature>
<dbReference type="OrthoDB" id="5570013at2759"/>
<proteinExistence type="predicted"/>
<evidence type="ECO:0000256" key="2">
    <source>
        <dbReference type="SAM" id="Phobius"/>
    </source>
</evidence>
<keyword evidence="2" id="KW-1133">Transmembrane helix</keyword>
<feature type="transmembrane region" description="Helical" evidence="2">
    <location>
        <begin position="196"/>
        <end position="218"/>
    </location>
</feature>